<evidence type="ECO:0000313" key="6">
    <source>
        <dbReference type="EMBL" id="RKN07617.1"/>
    </source>
</evidence>
<dbReference type="Gene3D" id="1.10.10.60">
    <property type="entry name" value="Homeodomain-like"/>
    <property type="match status" value="1"/>
</dbReference>
<dbReference type="PROSITE" id="PS50977">
    <property type="entry name" value="HTH_TETR_2"/>
    <property type="match status" value="1"/>
</dbReference>
<comment type="caution">
    <text evidence="6">The sequence shown here is derived from an EMBL/GenBank/DDBJ whole genome shotgun (WGS) entry which is preliminary data.</text>
</comment>
<dbReference type="InterPro" id="IPR009057">
    <property type="entry name" value="Homeodomain-like_sf"/>
</dbReference>
<dbReference type="AlphaFoldDB" id="A0A3A9WN70"/>
<keyword evidence="8" id="KW-1185">Reference proteome</keyword>
<evidence type="ECO:0000256" key="1">
    <source>
        <dbReference type="ARBA" id="ARBA00023015"/>
    </source>
</evidence>
<evidence type="ECO:0000256" key="2">
    <source>
        <dbReference type="ARBA" id="ARBA00023125"/>
    </source>
</evidence>
<dbReference type="InterPro" id="IPR041347">
    <property type="entry name" value="MftR_C"/>
</dbReference>
<feature type="domain" description="HTH tetR-type" evidence="5">
    <location>
        <begin position="20"/>
        <end position="80"/>
    </location>
</feature>
<evidence type="ECO:0000313" key="9">
    <source>
        <dbReference type="Proteomes" id="UP000275024"/>
    </source>
</evidence>
<sequence>MAPMTPPPVAKISLRERKKLRTRQAIRRAAVRLFTEQGYDATPIDQIAEAAEVSPSTVFRYFPTKEDIVLMDEDDALMEVFFRARPAHEPPLTALREAIRATLAQIYDTEEAVEDIRRRMRLVATVPALRARLDEGLSASGASMTDALAERTGTAPDQLELRVFLGAVLGGLREALLYWVARDLSDDLGAIVDRTFDVLEHDLADSAPRVEEAAG</sequence>
<reference evidence="8 9" key="1">
    <citation type="submission" date="2018-09" db="EMBL/GenBank/DDBJ databases">
        <title>Streptomyces sp. nov. DS1-2, an endophytic actinomycete isolated from roots of Dendrobium scabrilingue.</title>
        <authorList>
            <person name="Kuncharoen N."/>
            <person name="Kudo T."/>
            <person name="Ohkuma M."/>
            <person name="Yuki M."/>
            <person name="Tanasupawat S."/>
        </authorList>
    </citation>
    <scope>NUCLEOTIDE SEQUENCE [LARGE SCALE GENOMIC DNA]</scope>
    <source>
        <strain evidence="6 9">AZ1-7</strain>
        <strain evidence="7 8">DS1-2</strain>
    </source>
</reference>
<evidence type="ECO:0000313" key="8">
    <source>
        <dbReference type="Proteomes" id="UP000268652"/>
    </source>
</evidence>
<gene>
    <name evidence="7" type="ORF">D7318_22560</name>
    <name evidence="6" type="ORF">D7319_18325</name>
</gene>
<organism evidence="6 9">
    <name type="scientific">Streptomyces radicis</name>
    <dbReference type="NCBI Taxonomy" id="1750517"/>
    <lineage>
        <taxon>Bacteria</taxon>
        <taxon>Bacillati</taxon>
        <taxon>Actinomycetota</taxon>
        <taxon>Actinomycetes</taxon>
        <taxon>Kitasatosporales</taxon>
        <taxon>Streptomycetaceae</taxon>
        <taxon>Streptomyces</taxon>
    </lineage>
</organism>
<dbReference type="OrthoDB" id="8688418at2"/>
<evidence type="ECO:0000256" key="4">
    <source>
        <dbReference type="PROSITE-ProRule" id="PRU00335"/>
    </source>
</evidence>
<keyword evidence="2 4" id="KW-0238">DNA-binding</keyword>
<dbReference type="PANTHER" id="PTHR30055:SF234">
    <property type="entry name" value="HTH-TYPE TRANSCRIPTIONAL REGULATOR BETI"/>
    <property type="match status" value="1"/>
</dbReference>
<dbReference type="PRINTS" id="PR00455">
    <property type="entry name" value="HTHTETR"/>
</dbReference>
<dbReference type="GO" id="GO:0000976">
    <property type="term" value="F:transcription cis-regulatory region binding"/>
    <property type="evidence" value="ECO:0007669"/>
    <property type="project" value="TreeGrafter"/>
</dbReference>
<accession>A0A3A9WN70</accession>
<dbReference type="Pfam" id="PF17754">
    <property type="entry name" value="TetR_C_14"/>
    <property type="match status" value="1"/>
</dbReference>
<dbReference type="Proteomes" id="UP000268652">
    <property type="component" value="Unassembled WGS sequence"/>
</dbReference>
<protein>
    <submittedName>
        <fullName evidence="6">TetR family transcriptional regulator</fullName>
    </submittedName>
</protein>
<keyword evidence="1" id="KW-0805">Transcription regulation</keyword>
<dbReference type="Proteomes" id="UP000275024">
    <property type="component" value="Unassembled WGS sequence"/>
</dbReference>
<dbReference type="EMBL" id="RBDY01000020">
    <property type="protein sequence ID" value="RKN18340.1"/>
    <property type="molecule type" value="Genomic_DNA"/>
</dbReference>
<evidence type="ECO:0000256" key="3">
    <source>
        <dbReference type="ARBA" id="ARBA00023163"/>
    </source>
</evidence>
<dbReference type="PANTHER" id="PTHR30055">
    <property type="entry name" value="HTH-TYPE TRANSCRIPTIONAL REGULATOR RUTR"/>
    <property type="match status" value="1"/>
</dbReference>
<dbReference type="SUPFAM" id="SSF46689">
    <property type="entry name" value="Homeodomain-like"/>
    <property type="match status" value="1"/>
</dbReference>
<dbReference type="GO" id="GO:0003700">
    <property type="term" value="F:DNA-binding transcription factor activity"/>
    <property type="evidence" value="ECO:0007669"/>
    <property type="project" value="TreeGrafter"/>
</dbReference>
<evidence type="ECO:0000313" key="7">
    <source>
        <dbReference type="EMBL" id="RKN18340.1"/>
    </source>
</evidence>
<feature type="DNA-binding region" description="H-T-H motif" evidence="4">
    <location>
        <begin position="43"/>
        <end position="62"/>
    </location>
</feature>
<dbReference type="InterPro" id="IPR050109">
    <property type="entry name" value="HTH-type_TetR-like_transc_reg"/>
</dbReference>
<dbReference type="EMBL" id="RBDX01000014">
    <property type="protein sequence ID" value="RKN07617.1"/>
    <property type="molecule type" value="Genomic_DNA"/>
</dbReference>
<dbReference type="InterPro" id="IPR001647">
    <property type="entry name" value="HTH_TetR"/>
</dbReference>
<evidence type="ECO:0000259" key="5">
    <source>
        <dbReference type="PROSITE" id="PS50977"/>
    </source>
</evidence>
<name>A0A3A9WN70_9ACTN</name>
<keyword evidence="3" id="KW-0804">Transcription</keyword>
<dbReference type="Gene3D" id="1.10.357.10">
    <property type="entry name" value="Tetracycline Repressor, domain 2"/>
    <property type="match status" value="1"/>
</dbReference>
<dbReference type="Pfam" id="PF00440">
    <property type="entry name" value="TetR_N"/>
    <property type="match status" value="1"/>
</dbReference>
<proteinExistence type="predicted"/>